<dbReference type="InterPro" id="IPR013083">
    <property type="entry name" value="Znf_RING/FYVE/PHD"/>
</dbReference>
<dbReference type="PROSITE" id="PS50178">
    <property type="entry name" value="ZF_FYVE"/>
    <property type="match status" value="1"/>
</dbReference>
<dbReference type="SUPFAM" id="SSF57903">
    <property type="entry name" value="FYVE/PHD zinc finger"/>
    <property type="match status" value="1"/>
</dbReference>
<keyword evidence="3" id="KW-0862">Zinc</keyword>
<feature type="compositionally biased region" description="Low complexity" evidence="5">
    <location>
        <begin position="354"/>
        <end position="364"/>
    </location>
</feature>
<dbReference type="CDD" id="cd00065">
    <property type="entry name" value="FYVE_like_SF"/>
    <property type="match status" value="1"/>
</dbReference>
<dbReference type="Proteomes" id="UP000332933">
    <property type="component" value="Unassembled WGS sequence"/>
</dbReference>
<dbReference type="InterPro" id="IPR000306">
    <property type="entry name" value="Znf_FYVE"/>
</dbReference>
<dbReference type="PANTHER" id="PTHR13510">
    <property type="entry name" value="FYVE-FINGER-CONTAINING RAB5 EFFECTOR PROTEIN RABENOSYN-5-RELATED"/>
    <property type="match status" value="1"/>
</dbReference>
<evidence type="ECO:0000313" key="9">
    <source>
        <dbReference type="Proteomes" id="UP000332933"/>
    </source>
</evidence>
<dbReference type="InterPro" id="IPR052727">
    <property type="entry name" value="Rab4/Rab5_effector"/>
</dbReference>
<dbReference type="InterPro" id="IPR011011">
    <property type="entry name" value="Znf_FYVE_PHD"/>
</dbReference>
<feature type="region of interest" description="Disordered" evidence="5">
    <location>
        <begin position="326"/>
        <end position="384"/>
    </location>
</feature>
<evidence type="ECO:0000259" key="6">
    <source>
        <dbReference type="PROSITE" id="PS50178"/>
    </source>
</evidence>
<dbReference type="InterPro" id="IPR017455">
    <property type="entry name" value="Znf_FYVE-rel"/>
</dbReference>
<dbReference type="SUPFAM" id="SSF55961">
    <property type="entry name" value="Bet v1-like"/>
    <property type="match status" value="1"/>
</dbReference>
<feature type="region of interest" description="Disordered" evidence="5">
    <location>
        <begin position="476"/>
        <end position="496"/>
    </location>
</feature>
<evidence type="ECO:0000256" key="1">
    <source>
        <dbReference type="ARBA" id="ARBA00022723"/>
    </source>
</evidence>
<sequence length="496" mass="54821">MVEATRLPLPPGYFRTPPLSHDEVEHLTRQALVSAMEVVTMARSSKDTDGWLLLWSQSDLTIHRGPDIGPTAVCVGATEILGTLDELAALFRTDTPAQAKEYVARVGRDLEDAVPLYSLVGPSAHGPREKVGVTWMALQSPVKKIVKTRDCCVLECHHEFKVSGRRGWVRGMQSIELPNCPPVPGLVRMHIGAAGHVFVESERPGYVLAYHVVQADFKTTAMDWVIEMALQRRCRSLLDLDRFLREDRLSQTPYASQGEMQSKHTQRQCHLCTKPFGWLASKTNCAKCGQVFCTACIRAWQLKTSGTNPRRAKVWACTRCGMTANQRHGSTTPATAEGSFLLNPVSGSGGSSSGGSQTSRSTSSKVPNHQPPYHPAARQTTSTASLSIGTQDDAFSHVSSLDDDDMSHYSDSLVSLTIHDQGEMNYPAKSQRSHLILLNDELRGGRRQAHPGMEYVDTTYMTRRGLSTDALWNSSSRSYQEPLQSAPRHTYHHQRA</sequence>
<evidence type="ECO:0000256" key="4">
    <source>
        <dbReference type="PROSITE-ProRule" id="PRU00091"/>
    </source>
</evidence>
<proteinExistence type="predicted"/>
<dbReference type="GO" id="GO:0008270">
    <property type="term" value="F:zinc ion binding"/>
    <property type="evidence" value="ECO:0007669"/>
    <property type="project" value="UniProtKB-KW"/>
</dbReference>
<dbReference type="Gene3D" id="3.30.40.10">
    <property type="entry name" value="Zinc/RING finger domain, C3HC4 (zinc finger)"/>
    <property type="match status" value="1"/>
</dbReference>
<dbReference type="PANTHER" id="PTHR13510:SF44">
    <property type="entry name" value="RABENOSYN-5"/>
    <property type="match status" value="1"/>
</dbReference>
<evidence type="ECO:0000256" key="2">
    <source>
        <dbReference type="ARBA" id="ARBA00022771"/>
    </source>
</evidence>
<keyword evidence="1" id="KW-0479">Metal-binding</keyword>
<dbReference type="EMBL" id="CAADRA010000058">
    <property type="protein sequence ID" value="VFT78135.1"/>
    <property type="molecule type" value="Genomic_DNA"/>
</dbReference>
<organism evidence="8 9">
    <name type="scientific">Aphanomyces stellatus</name>
    <dbReference type="NCBI Taxonomy" id="120398"/>
    <lineage>
        <taxon>Eukaryota</taxon>
        <taxon>Sar</taxon>
        <taxon>Stramenopiles</taxon>
        <taxon>Oomycota</taxon>
        <taxon>Saprolegniomycetes</taxon>
        <taxon>Saprolegniales</taxon>
        <taxon>Verrucalvaceae</taxon>
        <taxon>Aphanomyces</taxon>
    </lineage>
</organism>
<dbReference type="InterPro" id="IPR023393">
    <property type="entry name" value="START-like_dom_sf"/>
</dbReference>
<dbReference type="EMBL" id="VJMH01000058">
    <property type="protein sequence ID" value="KAF0719617.1"/>
    <property type="molecule type" value="Genomic_DNA"/>
</dbReference>
<keyword evidence="9" id="KW-1185">Reference proteome</keyword>
<evidence type="ECO:0000313" key="8">
    <source>
        <dbReference type="EMBL" id="VFT78135.1"/>
    </source>
</evidence>
<gene>
    <name evidence="8" type="primary">Aste57867_911</name>
    <name evidence="7" type="ORF">As57867_000910</name>
    <name evidence="8" type="ORF">ASTE57867_911</name>
</gene>
<feature type="domain" description="FYVE-type" evidence="6">
    <location>
        <begin position="263"/>
        <end position="325"/>
    </location>
</feature>
<evidence type="ECO:0000256" key="5">
    <source>
        <dbReference type="SAM" id="MobiDB-lite"/>
    </source>
</evidence>
<accession>A0A485K734</accession>
<dbReference type="Pfam" id="PF01363">
    <property type="entry name" value="FYVE"/>
    <property type="match status" value="1"/>
</dbReference>
<name>A0A485K734_9STRA</name>
<dbReference type="Gene3D" id="3.30.530.20">
    <property type="match status" value="1"/>
</dbReference>
<protein>
    <submittedName>
        <fullName evidence="8">Aste57867_911 protein</fullName>
    </submittedName>
</protein>
<dbReference type="AlphaFoldDB" id="A0A485K734"/>
<reference evidence="7" key="2">
    <citation type="submission" date="2019-06" db="EMBL/GenBank/DDBJ databases">
        <title>Genomics analysis of Aphanomyces spp. identifies a new class of oomycete effector associated with host adaptation.</title>
        <authorList>
            <person name="Gaulin E."/>
        </authorList>
    </citation>
    <scope>NUCLEOTIDE SEQUENCE</scope>
    <source>
        <strain evidence="7">CBS 578.67</strain>
    </source>
</reference>
<keyword evidence="2 4" id="KW-0863">Zinc-finger</keyword>
<evidence type="ECO:0000256" key="3">
    <source>
        <dbReference type="ARBA" id="ARBA00022833"/>
    </source>
</evidence>
<reference evidence="8 9" key="1">
    <citation type="submission" date="2019-03" db="EMBL/GenBank/DDBJ databases">
        <authorList>
            <person name="Gaulin E."/>
            <person name="Dumas B."/>
        </authorList>
    </citation>
    <scope>NUCLEOTIDE SEQUENCE [LARGE SCALE GENOMIC DNA]</scope>
    <source>
        <strain evidence="8">CBS 568.67</strain>
    </source>
</reference>
<evidence type="ECO:0000313" key="7">
    <source>
        <dbReference type="EMBL" id="KAF0719617.1"/>
    </source>
</evidence>